<evidence type="ECO:0000313" key="1">
    <source>
        <dbReference type="EMBL" id="MBB6172236.1"/>
    </source>
</evidence>
<reference evidence="1 2" key="1">
    <citation type="submission" date="2020-08" db="EMBL/GenBank/DDBJ databases">
        <title>Sequencing the genomes of 1000 actinobacteria strains.</title>
        <authorList>
            <person name="Klenk H.-P."/>
        </authorList>
    </citation>
    <scope>NUCLEOTIDE SEQUENCE [LARGE SCALE GENOMIC DNA]</scope>
    <source>
        <strain evidence="1 2">DSM 46659</strain>
    </source>
</reference>
<gene>
    <name evidence="1" type="ORF">HNR23_002296</name>
</gene>
<evidence type="ECO:0000313" key="2">
    <source>
        <dbReference type="Proteomes" id="UP000546642"/>
    </source>
</evidence>
<dbReference type="AlphaFoldDB" id="A0A7X0D612"/>
<comment type="caution">
    <text evidence="1">The sequence shown here is derived from an EMBL/GenBank/DDBJ whole genome shotgun (WGS) entry which is preliminary data.</text>
</comment>
<sequence length="84" mass="9414">MRAVRITPDNAEQVAQWAGGRVGGRDAFGDPWIVLPLIHGAAFRFRRNATVDDYIVRKPDGRFYVEKHLEANGFVPVPDPPADR</sequence>
<organism evidence="1 2">
    <name type="scientific">Nocardiopsis mwathae</name>
    <dbReference type="NCBI Taxonomy" id="1472723"/>
    <lineage>
        <taxon>Bacteria</taxon>
        <taxon>Bacillati</taxon>
        <taxon>Actinomycetota</taxon>
        <taxon>Actinomycetes</taxon>
        <taxon>Streptosporangiales</taxon>
        <taxon>Nocardiopsidaceae</taxon>
        <taxon>Nocardiopsis</taxon>
    </lineage>
</organism>
<proteinExistence type="predicted"/>
<name>A0A7X0D612_9ACTN</name>
<accession>A0A7X0D612</accession>
<protein>
    <submittedName>
        <fullName evidence="1">Uncharacterized protein</fullName>
    </submittedName>
</protein>
<dbReference type="EMBL" id="JACHDS010000001">
    <property type="protein sequence ID" value="MBB6172236.1"/>
    <property type="molecule type" value="Genomic_DNA"/>
</dbReference>
<dbReference type="RefSeq" id="WP_184075564.1">
    <property type="nucleotide sequence ID" value="NZ_JACHDS010000001.1"/>
</dbReference>
<dbReference type="Proteomes" id="UP000546642">
    <property type="component" value="Unassembled WGS sequence"/>
</dbReference>
<keyword evidence="2" id="KW-1185">Reference proteome</keyword>